<dbReference type="EMBL" id="UINC01002346">
    <property type="protein sequence ID" value="SUZ95693.1"/>
    <property type="molecule type" value="Genomic_DNA"/>
</dbReference>
<accession>A0A381S3G6</accession>
<dbReference type="InterPro" id="IPR050727">
    <property type="entry name" value="GH43_arabinanases"/>
</dbReference>
<proteinExistence type="predicted"/>
<dbReference type="AlphaFoldDB" id="A0A381S3G6"/>
<dbReference type="Gene3D" id="2.115.10.20">
    <property type="entry name" value="Glycosyl hydrolase domain, family 43"/>
    <property type="match status" value="2"/>
</dbReference>
<organism evidence="1">
    <name type="scientific">marine metagenome</name>
    <dbReference type="NCBI Taxonomy" id="408172"/>
    <lineage>
        <taxon>unclassified sequences</taxon>
        <taxon>metagenomes</taxon>
        <taxon>ecological metagenomes</taxon>
    </lineage>
</organism>
<dbReference type="PANTHER" id="PTHR43301">
    <property type="entry name" value="ARABINAN ENDO-1,5-ALPHA-L-ARABINOSIDASE"/>
    <property type="match status" value="1"/>
</dbReference>
<dbReference type="CDD" id="cd08992">
    <property type="entry name" value="GH117"/>
    <property type="match status" value="1"/>
</dbReference>
<dbReference type="SUPFAM" id="SSF75005">
    <property type="entry name" value="Arabinanase/levansucrase/invertase"/>
    <property type="match status" value="2"/>
</dbReference>
<gene>
    <name evidence="1" type="ORF">METZ01_LOCUS48547</name>
</gene>
<dbReference type="InterPro" id="IPR023296">
    <property type="entry name" value="Glyco_hydro_beta-prop_sf"/>
</dbReference>
<protein>
    <submittedName>
        <fullName evidence="1">Uncharacterized protein</fullName>
    </submittedName>
</protein>
<sequence>MNDILEDLPSDLDNPFFTQFRYSKVNGIGREEGVTRRDPSSILRVNDIYYVYYTRRKTIRKIREGIKNLSEQDWMTPVTDWDLSEIWYATSLDGFDWHEKGIAAFRGPKESWDGRTICTPDVLAFGNRYYLYYQAVAFPKMKRSRNVIGMSWAESPDGPWHRFDKPLLKPGNQGEWRNQNGDDETVSIFGDWDSHKIHDPYVIVRDGKIWLYYKGQPMGWHMKNSGGIGWGVAFSEKPEGPFIKSKLNPITNSGHETCLFPWGSGVASIITHDGPEKDSIQYAEDGINFKLVSNLTLPPPSAGPFCADKFSNTKEGKGIFWGLAHLAQEETKEQNSFLIRFDCDLNKVQKRHGFKNNDVGFNEDVLLSNDLIASNDQISWEVNKKIINKIDEPKNRKVLNPTGDLSLSTKRNHEIYGVYKDDQNELFTAFKYFPLTGFPYEDGFSRNTPSKVIFHKGEWHVWYDCINKKGSEIRHASSLDGLVWSETKACIIKNCTNPDILKWKGCFFLYVVKKYLKNNKIVKTKIFVLESPSPLGPWGKLKDLGLFQIHQNSPYLLVRQGLIWLYFNQSKRLQTEEVEWRVLVSDEAKGPYNEISSKPVLTSGYEVFFFPHSNGVVAIAGYTGPYKNTVFFSENGFDFFVKGKLSAPPLSGGPYVPDAFTHTKVGIGISWGLAEMEAFESSQSKSINKLVRFECNLTKNVDRTGFFRPWNFRYPEKAYLGSKFILTNDQKIKFKRKTKFTDINMKIYQPTIYKDKQSE</sequence>
<evidence type="ECO:0000313" key="1">
    <source>
        <dbReference type="EMBL" id="SUZ95693.1"/>
    </source>
</evidence>
<reference evidence="1" key="1">
    <citation type="submission" date="2018-05" db="EMBL/GenBank/DDBJ databases">
        <authorList>
            <person name="Lanie J.A."/>
            <person name="Ng W.-L."/>
            <person name="Kazmierczak K.M."/>
            <person name="Andrzejewski T.M."/>
            <person name="Davidsen T.M."/>
            <person name="Wayne K.J."/>
            <person name="Tettelin H."/>
            <person name="Glass J.I."/>
            <person name="Rusch D."/>
            <person name="Podicherti R."/>
            <person name="Tsui H.-C.T."/>
            <person name="Winkler M.E."/>
        </authorList>
    </citation>
    <scope>NUCLEOTIDE SEQUENCE</scope>
</reference>
<dbReference type="PANTHER" id="PTHR43301:SF3">
    <property type="entry name" value="ARABINAN ENDO-1,5-ALPHA-L-ARABINOSIDASE A-RELATED"/>
    <property type="match status" value="1"/>
</dbReference>
<name>A0A381S3G6_9ZZZZ</name>